<dbReference type="HOGENOM" id="CLU_1369576_0_0_2"/>
<sequence length="201" mass="21821">MSLIVAAVREEGVDTCDGQVLARCCIGDICADVPVSSGIKPGVYSIEEAMRDERLRTCLEVLNRQRERGIRRLATCRAKESEKCVRRLTEYVLSRYGGPVMLVGLNNKVAAALYSMAYVLVASEEGRPVPLDLVDASSVKGWIGQVKAVVVAPGALTSAQLLELVNEAKAHGVPVIMYGALSVLYKDLGIEYFCPYGIRVK</sequence>
<dbReference type="OrthoDB" id="26329at2157"/>
<dbReference type="AlphaFoldDB" id="A3MY24"/>
<dbReference type="eggNOG" id="arCOG03445">
    <property type="taxonomic scope" value="Archaea"/>
</dbReference>
<proteinExistence type="predicted"/>
<dbReference type="KEGG" id="pcl:Pcal_2126"/>
<dbReference type="GeneID" id="4909984"/>
<evidence type="ECO:0000313" key="1">
    <source>
        <dbReference type="EMBL" id="ABO09541.1"/>
    </source>
</evidence>
<reference evidence="1" key="1">
    <citation type="submission" date="2007-02" db="EMBL/GenBank/DDBJ databases">
        <title>Complete sequence of Pyrobaculum calidifontis JCM 11548.</title>
        <authorList>
            <consortium name="US DOE Joint Genome Institute"/>
            <person name="Copeland A."/>
            <person name="Lucas S."/>
            <person name="Lapidus A."/>
            <person name="Barry K."/>
            <person name="Glavina del Rio T."/>
            <person name="Dalin E."/>
            <person name="Tice H."/>
            <person name="Pitluck S."/>
            <person name="Chain P."/>
            <person name="Malfatti S."/>
            <person name="Shin M."/>
            <person name="Vergez L."/>
            <person name="Schmutz J."/>
            <person name="Larimer F."/>
            <person name="Land M."/>
            <person name="Hauser L."/>
            <person name="Kyrpides N."/>
            <person name="Mikhailova N."/>
            <person name="Cozen A.E."/>
            <person name="Fitz-Gibbon S.T."/>
            <person name="House C.H."/>
            <person name="Saltikov C."/>
            <person name="Lowe T.M."/>
            <person name="Richardson P."/>
        </authorList>
    </citation>
    <scope>NUCLEOTIDE SEQUENCE [LARGE SCALE GENOMIC DNA]</scope>
    <source>
        <strain evidence="1">JCM 11548</strain>
    </source>
</reference>
<dbReference type="STRING" id="410359.Pcal_2126"/>
<organism evidence="1 2">
    <name type="scientific">Pyrobaculum calidifontis (strain DSM 21063 / JCM 11548 / VA1)</name>
    <dbReference type="NCBI Taxonomy" id="410359"/>
    <lineage>
        <taxon>Archaea</taxon>
        <taxon>Thermoproteota</taxon>
        <taxon>Thermoprotei</taxon>
        <taxon>Thermoproteales</taxon>
        <taxon>Thermoproteaceae</taxon>
        <taxon>Pyrobaculum</taxon>
    </lineage>
</organism>
<dbReference type="RefSeq" id="WP_011850799.1">
    <property type="nucleotide sequence ID" value="NC_009073.1"/>
</dbReference>
<accession>A3MY24</accession>
<evidence type="ECO:0000313" key="2">
    <source>
        <dbReference type="Proteomes" id="UP000001431"/>
    </source>
</evidence>
<dbReference type="EMBL" id="CP000561">
    <property type="protein sequence ID" value="ABO09541.1"/>
    <property type="molecule type" value="Genomic_DNA"/>
</dbReference>
<protein>
    <recommendedName>
        <fullName evidence="3">Heavy-metal chelation domain-containing protein</fullName>
    </recommendedName>
</protein>
<gene>
    <name evidence="1" type="ordered locus">Pcal_2126</name>
</gene>
<name>A3MY24_PYRCJ</name>
<dbReference type="Proteomes" id="UP000001431">
    <property type="component" value="Chromosome"/>
</dbReference>
<keyword evidence="2" id="KW-1185">Reference proteome</keyword>
<evidence type="ECO:0008006" key="3">
    <source>
        <dbReference type="Google" id="ProtNLM"/>
    </source>
</evidence>